<dbReference type="InterPro" id="IPR036179">
    <property type="entry name" value="Ig-like_dom_sf"/>
</dbReference>
<dbReference type="GO" id="GO:0006955">
    <property type="term" value="P:immune response"/>
    <property type="evidence" value="ECO:0007669"/>
    <property type="project" value="TreeGrafter"/>
</dbReference>
<evidence type="ECO:0000313" key="12">
    <source>
        <dbReference type="Ensembl" id="ENSPNAP00000008300.2"/>
    </source>
</evidence>
<dbReference type="PANTHER" id="PTHR25466">
    <property type="entry name" value="T-LYMPHOCYTE ACTIVATION ANTIGEN"/>
    <property type="match status" value="1"/>
</dbReference>
<reference evidence="12" key="3">
    <citation type="submission" date="2025-09" db="UniProtKB">
        <authorList>
            <consortium name="Ensembl"/>
        </authorList>
    </citation>
    <scope>IDENTIFICATION</scope>
</reference>
<evidence type="ECO:0000256" key="9">
    <source>
        <dbReference type="ARBA" id="ARBA00023180"/>
    </source>
</evidence>
<keyword evidence="5" id="KW-1133">Transmembrane helix</keyword>
<evidence type="ECO:0000256" key="3">
    <source>
        <dbReference type="ARBA" id="ARBA00022692"/>
    </source>
</evidence>
<keyword evidence="2" id="KW-1003">Cell membrane</keyword>
<keyword evidence="7" id="KW-1015">Disulfide bond</keyword>
<evidence type="ECO:0000259" key="11">
    <source>
        <dbReference type="PROSITE" id="PS50835"/>
    </source>
</evidence>
<dbReference type="InterPro" id="IPR013783">
    <property type="entry name" value="Ig-like_fold"/>
</dbReference>
<keyword evidence="3" id="KW-0812">Transmembrane</keyword>
<evidence type="ECO:0000313" key="13">
    <source>
        <dbReference type="Proteomes" id="UP001501920"/>
    </source>
</evidence>
<evidence type="ECO:0000256" key="4">
    <source>
        <dbReference type="ARBA" id="ARBA00022729"/>
    </source>
</evidence>
<name>A0A3B4CAL4_PYGNA</name>
<evidence type="ECO:0000256" key="6">
    <source>
        <dbReference type="ARBA" id="ARBA00023136"/>
    </source>
</evidence>
<evidence type="ECO:0000256" key="1">
    <source>
        <dbReference type="ARBA" id="ARBA00004251"/>
    </source>
</evidence>
<dbReference type="Pfam" id="PF07686">
    <property type="entry name" value="V-set"/>
    <property type="match status" value="1"/>
</dbReference>
<dbReference type="GO" id="GO:0031295">
    <property type="term" value="P:T cell costimulation"/>
    <property type="evidence" value="ECO:0007669"/>
    <property type="project" value="TreeGrafter"/>
</dbReference>
<evidence type="ECO:0000256" key="5">
    <source>
        <dbReference type="ARBA" id="ARBA00022989"/>
    </source>
</evidence>
<protein>
    <recommendedName>
        <fullName evidence="11">Ig-like domain-containing protein</fullName>
    </recommendedName>
</protein>
<keyword evidence="13" id="KW-1185">Reference proteome</keyword>
<dbReference type="FunFam" id="2.60.40.10:FF:000142">
    <property type="entry name" value="V-set domain-containing T-cell activation inhibitor 1"/>
    <property type="match status" value="1"/>
</dbReference>
<dbReference type="OMA" id="HSERQIR"/>
<feature type="domain" description="Ig-like" evidence="11">
    <location>
        <begin position="40"/>
        <end position="156"/>
    </location>
</feature>
<dbReference type="Gene3D" id="2.60.40.10">
    <property type="entry name" value="Immunoglobulins"/>
    <property type="match status" value="1"/>
</dbReference>
<evidence type="ECO:0000256" key="8">
    <source>
        <dbReference type="ARBA" id="ARBA00023170"/>
    </source>
</evidence>
<dbReference type="PROSITE" id="PS50835">
    <property type="entry name" value="IG_LIKE"/>
    <property type="match status" value="1"/>
</dbReference>
<reference evidence="12 13" key="1">
    <citation type="submission" date="2020-10" db="EMBL/GenBank/DDBJ databases">
        <title>Pygocentrus nattereri (red-bellied piranha) genome, fPygNat1, primary haplotype.</title>
        <authorList>
            <person name="Myers G."/>
            <person name="Meyer A."/>
            <person name="Karagic N."/>
            <person name="Pippel M."/>
            <person name="Winkler S."/>
            <person name="Tracey A."/>
            <person name="Wood J."/>
            <person name="Formenti G."/>
            <person name="Howe K."/>
            <person name="Fedrigo O."/>
            <person name="Jarvis E.D."/>
        </authorList>
    </citation>
    <scope>NUCLEOTIDE SEQUENCE [LARGE SCALE GENOMIC DNA]</scope>
</reference>
<sequence length="194" mass="22028">MRRSAPESKNLTTKGFFRYFIPHKVFKQIYEMGKIRCCLPLVFLLLIQKVSLQDVQAVVGDTVILPCSNSHEALLGKVSVFWRFGDTITVYDIMDSSVNFDEQATSYKNRVDSFPAEWTKGNFSIKLRDVRKSDGGTYTCFLLNVNAKNKVQLTVKDRPVTPTDSNSRNGDVRRRPDRLSLLFAFLLGCSLLCA</sequence>
<dbReference type="InterPro" id="IPR013106">
    <property type="entry name" value="Ig_V-set"/>
</dbReference>
<organism evidence="12 13">
    <name type="scientific">Pygocentrus nattereri</name>
    <name type="common">Red-bellied piranha</name>
    <dbReference type="NCBI Taxonomy" id="42514"/>
    <lineage>
        <taxon>Eukaryota</taxon>
        <taxon>Metazoa</taxon>
        <taxon>Chordata</taxon>
        <taxon>Craniata</taxon>
        <taxon>Vertebrata</taxon>
        <taxon>Euteleostomi</taxon>
        <taxon>Actinopterygii</taxon>
        <taxon>Neopterygii</taxon>
        <taxon>Teleostei</taxon>
        <taxon>Ostariophysi</taxon>
        <taxon>Characiformes</taxon>
        <taxon>Characoidei</taxon>
        <taxon>Pygocentrus</taxon>
    </lineage>
</organism>
<keyword evidence="4" id="KW-0732">Signal</keyword>
<reference evidence="12" key="2">
    <citation type="submission" date="2025-08" db="UniProtKB">
        <authorList>
            <consortium name="Ensembl"/>
        </authorList>
    </citation>
    <scope>IDENTIFICATION</scope>
</reference>
<keyword evidence="10" id="KW-0393">Immunoglobulin domain</keyword>
<dbReference type="Ensembl" id="ENSPNAT00000000370.2">
    <property type="protein sequence ID" value="ENSPNAP00000008300.2"/>
    <property type="gene ID" value="ENSPNAG00000013896.2"/>
</dbReference>
<dbReference type="InterPro" id="IPR007110">
    <property type="entry name" value="Ig-like_dom"/>
</dbReference>
<dbReference type="GO" id="GO:0042130">
    <property type="term" value="P:negative regulation of T cell proliferation"/>
    <property type="evidence" value="ECO:0007669"/>
    <property type="project" value="TreeGrafter"/>
</dbReference>
<keyword evidence="8" id="KW-0675">Receptor</keyword>
<dbReference type="SMART" id="SM00409">
    <property type="entry name" value="IG"/>
    <property type="match status" value="1"/>
</dbReference>
<keyword evidence="6" id="KW-0472">Membrane</keyword>
<dbReference type="Proteomes" id="UP001501920">
    <property type="component" value="Chromosome 25"/>
</dbReference>
<dbReference type="AlphaFoldDB" id="A0A3B4CAL4"/>
<dbReference type="GO" id="GO:0009897">
    <property type="term" value="C:external side of plasma membrane"/>
    <property type="evidence" value="ECO:0007669"/>
    <property type="project" value="TreeGrafter"/>
</dbReference>
<evidence type="ECO:0000256" key="2">
    <source>
        <dbReference type="ARBA" id="ARBA00022475"/>
    </source>
</evidence>
<dbReference type="GO" id="GO:0071222">
    <property type="term" value="P:cellular response to lipopolysaccharide"/>
    <property type="evidence" value="ECO:0007669"/>
    <property type="project" value="TreeGrafter"/>
</dbReference>
<dbReference type="InterPro" id="IPR051713">
    <property type="entry name" value="T-cell_Activation_Regulation"/>
</dbReference>
<comment type="subcellular location">
    <subcellularLocation>
        <location evidence="1">Cell membrane</location>
        <topology evidence="1">Single-pass type I membrane protein</topology>
    </subcellularLocation>
</comment>
<dbReference type="SUPFAM" id="SSF48726">
    <property type="entry name" value="Immunoglobulin"/>
    <property type="match status" value="1"/>
</dbReference>
<dbReference type="GO" id="GO:0007166">
    <property type="term" value="P:cell surface receptor signaling pathway"/>
    <property type="evidence" value="ECO:0007669"/>
    <property type="project" value="TreeGrafter"/>
</dbReference>
<proteinExistence type="predicted"/>
<dbReference type="GeneTree" id="ENSGT00940000175800"/>
<evidence type="ECO:0000256" key="7">
    <source>
        <dbReference type="ARBA" id="ARBA00023157"/>
    </source>
</evidence>
<evidence type="ECO:0000256" key="10">
    <source>
        <dbReference type="ARBA" id="ARBA00023319"/>
    </source>
</evidence>
<keyword evidence="9" id="KW-0325">Glycoprotein</keyword>
<dbReference type="InterPro" id="IPR003599">
    <property type="entry name" value="Ig_sub"/>
</dbReference>
<accession>A0A3B4CAL4</accession>
<dbReference type="GO" id="GO:0042102">
    <property type="term" value="P:positive regulation of T cell proliferation"/>
    <property type="evidence" value="ECO:0007669"/>
    <property type="project" value="TreeGrafter"/>
</dbReference>
<dbReference type="PANTHER" id="PTHR25466:SF14">
    <property type="entry name" value="BUTYROPHILIN SUBFAMILY 2 MEMBER A2-LIKE-RELATED"/>
    <property type="match status" value="1"/>
</dbReference>